<dbReference type="SUPFAM" id="SSF46992">
    <property type="entry name" value="Ribosomal protein S20"/>
    <property type="match status" value="1"/>
</dbReference>
<dbReference type="NCBIfam" id="TIGR00029">
    <property type="entry name" value="S20"/>
    <property type="match status" value="1"/>
</dbReference>
<organism evidence="7 8">
    <name type="scientific">Candidatus Roizmanbacteria bacterium RIFCSPHIGHO2_01_FULL_39_8</name>
    <dbReference type="NCBI Taxonomy" id="1802033"/>
    <lineage>
        <taxon>Bacteria</taxon>
        <taxon>Candidatus Roizmaniibacteriota</taxon>
    </lineage>
</organism>
<gene>
    <name evidence="7" type="ORF">A2866_05375</name>
</gene>
<evidence type="ECO:0000256" key="4">
    <source>
        <dbReference type="ARBA" id="ARBA00023274"/>
    </source>
</evidence>
<accession>A0A1F7GU43</accession>
<dbReference type="GO" id="GO:0003735">
    <property type="term" value="F:structural constituent of ribosome"/>
    <property type="evidence" value="ECO:0007669"/>
    <property type="project" value="InterPro"/>
</dbReference>
<dbReference type="AlphaFoldDB" id="A0A1F7GU43"/>
<evidence type="ECO:0000256" key="3">
    <source>
        <dbReference type="ARBA" id="ARBA00022980"/>
    </source>
</evidence>
<keyword evidence="3" id="KW-0689">Ribosomal protein</keyword>
<reference evidence="7 8" key="1">
    <citation type="journal article" date="2016" name="Nat. Commun.">
        <title>Thousands of microbial genomes shed light on interconnected biogeochemical processes in an aquifer system.</title>
        <authorList>
            <person name="Anantharaman K."/>
            <person name="Brown C.T."/>
            <person name="Hug L.A."/>
            <person name="Sharon I."/>
            <person name="Castelle C.J."/>
            <person name="Probst A.J."/>
            <person name="Thomas B.C."/>
            <person name="Singh A."/>
            <person name="Wilkins M.J."/>
            <person name="Karaoz U."/>
            <person name="Brodie E.L."/>
            <person name="Williams K.H."/>
            <person name="Hubbard S.S."/>
            <person name="Banfield J.F."/>
        </authorList>
    </citation>
    <scope>NUCLEOTIDE SEQUENCE [LARGE SCALE GENOMIC DNA]</scope>
</reference>
<dbReference type="GO" id="GO:0019843">
    <property type="term" value="F:rRNA binding"/>
    <property type="evidence" value="ECO:0007669"/>
    <property type="project" value="UniProtKB-KW"/>
</dbReference>
<dbReference type="GO" id="GO:0006412">
    <property type="term" value="P:translation"/>
    <property type="evidence" value="ECO:0007669"/>
    <property type="project" value="InterPro"/>
</dbReference>
<dbReference type="Pfam" id="PF01649">
    <property type="entry name" value="Ribosomal_S20p"/>
    <property type="match status" value="1"/>
</dbReference>
<dbReference type="GO" id="GO:1990904">
    <property type="term" value="C:ribonucleoprotein complex"/>
    <property type="evidence" value="ECO:0007669"/>
    <property type="project" value="UniProtKB-KW"/>
</dbReference>
<dbReference type="Proteomes" id="UP000177026">
    <property type="component" value="Unassembled WGS sequence"/>
</dbReference>
<dbReference type="InterPro" id="IPR002583">
    <property type="entry name" value="Ribosomal_bS20"/>
</dbReference>
<protein>
    <recommendedName>
        <fullName evidence="5">Small ribosomal subunit protein bS20</fullName>
    </recommendedName>
    <alternativeName>
        <fullName evidence="6">30S ribosomal protein S20</fullName>
    </alternativeName>
</protein>
<evidence type="ECO:0000256" key="5">
    <source>
        <dbReference type="ARBA" id="ARBA00035136"/>
    </source>
</evidence>
<keyword evidence="1" id="KW-0699">rRNA-binding</keyword>
<name>A0A1F7GU43_9BACT</name>
<proteinExistence type="predicted"/>
<keyword evidence="2" id="KW-0694">RNA-binding</keyword>
<evidence type="ECO:0000313" key="8">
    <source>
        <dbReference type="Proteomes" id="UP000177026"/>
    </source>
</evidence>
<dbReference type="EMBL" id="MFZI01000001">
    <property type="protein sequence ID" value="OGK22315.1"/>
    <property type="molecule type" value="Genomic_DNA"/>
</dbReference>
<evidence type="ECO:0000313" key="7">
    <source>
        <dbReference type="EMBL" id="OGK22315.1"/>
    </source>
</evidence>
<keyword evidence="4" id="KW-0687">Ribonucleoprotein</keyword>
<dbReference type="Gene3D" id="1.20.58.110">
    <property type="entry name" value="Ribosomal protein S20"/>
    <property type="match status" value="1"/>
</dbReference>
<evidence type="ECO:0000256" key="6">
    <source>
        <dbReference type="ARBA" id="ARBA00035343"/>
    </source>
</evidence>
<evidence type="ECO:0000256" key="1">
    <source>
        <dbReference type="ARBA" id="ARBA00022730"/>
    </source>
</evidence>
<comment type="caution">
    <text evidence="7">The sequence shown here is derived from an EMBL/GenBank/DDBJ whole genome shotgun (WGS) entry which is preliminary data.</text>
</comment>
<evidence type="ECO:0000256" key="2">
    <source>
        <dbReference type="ARBA" id="ARBA00022884"/>
    </source>
</evidence>
<dbReference type="InterPro" id="IPR036510">
    <property type="entry name" value="Ribosomal_bS20_sf"/>
</dbReference>
<dbReference type="GO" id="GO:0005840">
    <property type="term" value="C:ribosome"/>
    <property type="evidence" value="ECO:0007669"/>
    <property type="project" value="UniProtKB-KW"/>
</dbReference>
<sequence length="81" mass="9275">MPIIKSAKKKLRKDIKRTKRNKSYINAYKKAIDRVKKSKTGSKKADLIKKAQAAIDKAIKRKVIHKNKGSRLKSLVARMSK</sequence>